<keyword evidence="3" id="KW-1185">Reference proteome</keyword>
<comment type="caution">
    <text evidence="2">The sequence shown here is derived from an EMBL/GenBank/DDBJ whole genome shotgun (WGS) entry which is preliminary data.</text>
</comment>
<organism evidence="2 3">
    <name type="scientific">Chryseobacterium koreense CCUG 49689</name>
    <dbReference type="NCBI Taxonomy" id="1304281"/>
    <lineage>
        <taxon>Bacteria</taxon>
        <taxon>Pseudomonadati</taxon>
        <taxon>Bacteroidota</taxon>
        <taxon>Flavobacteriia</taxon>
        <taxon>Flavobacteriales</taxon>
        <taxon>Weeksellaceae</taxon>
        <taxon>Chryseobacterium group</taxon>
        <taxon>Chryseobacterium</taxon>
    </lineage>
</organism>
<dbReference type="RefSeq" id="WP_048499492.1">
    <property type="nucleotide sequence ID" value="NZ_LFNG01000009.1"/>
</dbReference>
<evidence type="ECO:0000256" key="1">
    <source>
        <dbReference type="SAM" id="SignalP"/>
    </source>
</evidence>
<evidence type="ECO:0000313" key="3">
    <source>
        <dbReference type="Proteomes" id="UP000035900"/>
    </source>
</evidence>
<dbReference type="AlphaFoldDB" id="A0A0J7IZS1"/>
<sequence>MKIRTFFNGAVLAAAGLFAAATTSSFAQKENGELADTTYFYISSDKSEDAFQVVSHWNVTNSNGSCGSLVPNRPCSITVPQGSTLSTVLNGMSNEEILAISSGYKE</sequence>
<accession>A0A0J7IZS1</accession>
<proteinExistence type="predicted"/>
<feature type="signal peptide" evidence="1">
    <location>
        <begin position="1"/>
        <end position="27"/>
    </location>
</feature>
<dbReference type="Proteomes" id="UP000035900">
    <property type="component" value="Unassembled WGS sequence"/>
</dbReference>
<feature type="chain" id="PRO_5005289222" evidence="1">
    <location>
        <begin position="28"/>
        <end position="106"/>
    </location>
</feature>
<dbReference type="OrthoDB" id="1259423at2"/>
<name>A0A0J7IZS1_9FLAO</name>
<keyword evidence="1" id="KW-0732">Signal</keyword>
<dbReference type="EMBL" id="LFNG01000009">
    <property type="protein sequence ID" value="KMQ71326.1"/>
    <property type="molecule type" value="Genomic_DNA"/>
</dbReference>
<protein>
    <submittedName>
        <fullName evidence="2">Uncharacterized protein</fullName>
    </submittedName>
</protein>
<dbReference type="PATRIC" id="fig|1304281.5.peg.1706"/>
<gene>
    <name evidence="2" type="ORF">ACM44_07975</name>
</gene>
<reference evidence="2 3" key="1">
    <citation type="journal article" date="2004" name="Int. J. Syst. Evol. Microbiol.">
        <title>Kaistella koreensis gen. nov., sp. nov., a novel member of the Chryseobacterium-Bergeyella-Riemerella branch.</title>
        <authorList>
            <person name="Kim M.K."/>
            <person name="Im W.T."/>
            <person name="Shin Y.K."/>
            <person name="Lim J.H."/>
            <person name="Kim S.H."/>
            <person name="Lee B.C."/>
            <person name="Park M.Y."/>
            <person name="Lee K.Y."/>
            <person name="Lee S.T."/>
        </authorList>
    </citation>
    <scope>NUCLEOTIDE SEQUENCE [LARGE SCALE GENOMIC DNA]</scope>
    <source>
        <strain evidence="2 3">CCUG 49689</strain>
    </source>
</reference>
<evidence type="ECO:0000313" key="2">
    <source>
        <dbReference type="EMBL" id="KMQ71326.1"/>
    </source>
</evidence>